<keyword evidence="1" id="KW-0812">Transmembrane</keyword>
<comment type="caution">
    <text evidence="2">The sequence shown here is derived from an EMBL/GenBank/DDBJ whole genome shotgun (WGS) entry which is preliminary data.</text>
</comment>
<name>A0A2V1IN15_9BACT</name>
<accession>A0A2V1IN15</accession>
<keyword evidence="1" id="KW-0472">Membrane</keyword>
<evidence type="ECO:0000313" key="3">
    <source>
        <dbReference type="Proteomes" id="UP000244905"/>
    </source>
</evidence>
<keyword evidence="1" id="KW-1133">Transmembrane helix</keyword>
<proteinExistence type="predicted"/>
<dbReference type="GeneID" id="82524755"/>
<evidence type="ECO:0000313" key="2">
    <source>
        <dbReference type="EMBL" id="PWB04368.1"/>
    </source>
</evidence>
<dbReference type="Proteomes" id="UP000244905">
    <property type="component" value="Unassembled WGS sequence"/>
</dbReference>
<dbReference type="AlphaFoldDB" id="A0A2V1IN15"/>
<keyword evidence="3" id="KW-1185">Reference proteome</keyword>
<dbReference type="EMBL" id="PUEC01000001">
    <property type="protein sequence ID" value="PWB04368.1"/>
    <property type="molecule type" value="Genomic_DNA"/>
</dbReference>
<protein>
    <submittedName>
        <fullName evidence="2">Uncharacterized protein</fullName>
    </submittedName>
</protein>
<evidence type="ECO:0000256" key="1">
    <source>
        <dbReference type="SAM" id="Phobius"/>
    </source>
</evidence>
<organism evidence="2 3">
    <name type="scientific">Duncaniella muris</name>
    <dbReference type="NCBI Taxonomy" id="2094150"/>
    <lineage>
        <taxon>Bacteria</taxon>
        <taxon>Pseudomonadati</taxon>
        <taxon>Bacteroidota</taxon>
        <taxon>Bacteroidia</taxon>
        <taxon>Bacteroidales</taxon>
        <taxon>Muribaculaceae</taxon>
        <taxon>Duncaniella</taxon>
    </lineage>
</organism>
<feature type="transmembrane region" description="Helical" evidence="1">
    <location>
        <begin position="6"/>
        <end position="25"/>
    </location>
</feature>
<gene>
    <name evidence="2" type="ORF">C5O23_00135</name>
</gene>
<reference evidence="3" key="1">
    <citation type="submission" date="2018-02" db="EMBL/GenBank/DDBJ databases">
        <authorList>
            <person name="Clavel T."/>
            <person name="Strowig T."/>
        </authorList>
    </citation>
    <scope>NUCLEOTIDE SEQUENCE [LARGE SCALE GENOMIC DNA]</scope>
    <source>
        <strain evidence="3">DSM 103720</strain>
    </source>
</reference>
<dbReference type="RefSeq" id="WP_107030924.1">
    <property type="nucleotide sequence ID" value="NZ_PUEC01000001.1"/>
</dbReference>
<sequence>MIELLVHFASVIISAVIITIIVLLINRIERKRHGDYHITCEYMRYRYSYSKMDECIAELCKLGADGWEIATCAGEDSFAAYLILKRETLHTSK</sequence>